<dbReference type="Pfam" id="PF09722">
    <property type="entry name" value="Xre_MbcA_ParS_C"/>
    <property type="match status" value="1"/>
</dbReference>
<dbReference type="OrthoDB" id="8595277at2"/>
<evidence type="ECO:0000259" key="1">
    <source>
        <dbReference type="Pfam" id="PF09722"/>
    </source>
</evidence>
<dbReference type="InterPro" id="IPR024467">
    <property type="entry name" value="Xre/MbcA/ParS-like_toxin-bd"/>
</dbReference>
<evidence type="ECO:0000313" key="3">
    <source>
        <dbReference type="Proteomes" id="UP000320359"/>
    </source>
</evidence>
<dbReference type="EMBL" id="VJWL01000002">
    <property type="protein sequence ID" value="TRW48912.1"/>
    <property type="molecule type" value="Genomic_DNA"/>
</dbReference>
<organism evidence="2 3">
    <name type="scientific">Aliidiomarina halalkaliphila</name>
    <dbReference type="NCBI Taxonomy" id="2593535"/>
    <lineage>
        <taxon>Bacteria</taxon>
        <taxon>Pseudomonadati</taxon>
        <taxon>Pseudomonadota</taxon>
        <taxon>Gammaproteobacteria</taxon>
        <taxon>Alteromonadales</taxon>
        <taxon>Idiomarinaceae</taxon>
        <taxon>Aliidiomarina</taxon>
    </lineage>
</organism>
<reference evidence="2 3" key="1">
    <citation type="submission" date="2019-07" db="EMBL/GenBank/DDBJ databases">
        <authorList>
            <person name="Yang M."/>
            <person name="Zhao D."/>
            <person name="Xiang H."/>
        </authorList>
    </citation>
    <scope>NUCLEOTIDE SEQUENCE [LARGE SCALE GENOMIC DNA]</scope>
    <source>
        <strain evidence="2 3">IM1326</strain>
    </source>
</reference>
<feature type="domain" description="Antitoxin Xre/MbcA/ParS-like toxin-binding" evidence="1">
    <location>
        <begin position="93"/>
        <end position="142"/>
    </location>
</feature>
<dbReference type="Proteomes" id="UP000320359">
    <property type="component" value="Unassembled WGS sequence"/>
</dbReference>
<gene>
    <name evidence="2" type="ORF">FM042_07985</name>
</gene>
<protein>
    <submittedName>
        <fullName evidence="2">DUF2384 domain-containing protein</fullName>
    </submittedName>
</protein>
<comment type="caution">
    <text evidence="2">The sequence shown here is derived from an EMBL/GenBank/DDBJ whole genome shotgun (WGS) entry which is preliminary data.</text>
</comment>
<name>A0A552X1J4_9GAMM</name>
<evidence type="ECO:0000313" key="2">
    <source>
        <dbReference type="EMBL" id="TRW48912.1"/>
    </source>
</evidence>
<dbReference type="RefSeq" id="WP_143235897.1">
    <property type="nucleotide sequence ID" value="NZ_VJWL01000002.1"/>
</dbReference>
<dbReference type="AlphaFoldDB" id="A0A552X1J4"/>
<sequence length="144" mass="16233">MATVQNSKKGVASRKLEEWFGWGVDTELEYSRLARSRLSPTTVSILEDIGFSRDETSWIISPRAISERIRSQKMLTVDESAKVIRLARLAALAENVFGGPEKARRWLSKSKRKLNGLTPLEATKDEFGARVVTQMLIEIDSGMY</sequence>
<accession>A0A552X1J4</accession>
<proteinExistence type="predicted"/>
<keyword evidence="3" id="KW-1185">Reference proteome</keyword>